<evidence type="ECO:0000313" key="6">
    <source>
        <dbReference type="Proteomes" id="UP000245283"/>
    </source>
</evidence>
<evidence type="ECO:0000256" key="2">
    <source>
        <dbReference type="PIRSR" id="PIRSR000097-2"/>
    </source>
</evidence>
<dbReference type="PRINTS" id="PR00069">
    <property type="entry name" value="ALDKETRDTASE"/>
</dbReference>
<dbReference type="OrthoDB" id="3664926at2"/>
<proteinExistence type="predicted"/>
<dbReference type="PANTHER" id="PTHR43638:SF3">
    <property type="entry name" value="ALDEHYDE REDUCTASE"/>
    <property type="match status" value="1"/>
</dbReference>
<dbReference type="InterPro" id="IPR020471">
    <property type="entry name" value="AKR"/>
</dbReference>
<feature type="binding site" evidence="2">
    <location>
        <position position="110"/>
    </location>
    <ligand>
        <name>substrate</name>
    </ligand>
</feature>
<feature type="active site" description="Proton donor" evidence="1">
    <location>
        <position position="52"/>
    </location>
</feature>
<dbReference type="SUPFAM" id="SSF51430">
    <property type="entry name" value="NAD(P)-linked oxidoreductase"/>
    <property type="match status" value="1"/>
</dbReference>
<evidence type="ECO:0000256" key="1">
    <source>
        <dbReference type="PIRSR" id="PIRSR000097-1"/>
    </source>
</evidence>
<evidence type="ECO:0000259" key="4">
    <source>
        <dbReference type="Pfam" id="PF00248"/>
    </source>
</evidence>
<dbReference type="EMBL" id="QETB01000001">
    <property type="protein sequence ID" value="PWF27316.1"/>
    <property type="molecule type" value="Genomic_DNA"/>
</dbReference>
<feature type="site" description="Lowers pKa of active site Tyr" evidence="3">
    <location>
        <position position="77"/>
    </location>
</feature>
<dbReference type="PIRSF" id="PIRSF000097">
    <property type="entry name" value="AKR"/>
    <property type="match status" value="1"/>
</dbReference>
<evidence type="ECO:0000313" key="5">
    <source>
        <dbReference type="EMBL" id="PWF27316.1"/>
    </source>
</evidence>
<gene>
    <name evidence="5" type="ORF">DD236_02715</name>
</gene>
<reference evidence="6" key="1">
    <citation type="submission" date="2018-05" db="EMBL/GenBank/DDBJ databases">
        <authorList>
            <person name="Li Y."/>
        </authorList>
    </citation>
    <scope>NUCLEOTIDE SEQUENCE [LARGE SCALE GENOMIC DNA]</scope>
    <source>
        <strain evidence="6">sk1b4</strain>
    </source>
</reference>
<comment type="caution">
    <text evidence="5">The sequence shown here is derived from an EMBL/GenBank/DDBJ whole genome shotgun (WGS) entry which is preliminary data.</text>
</comment>
<protein>
    <submittedName>
        <fullName evidence="5">Oxidoreductase</fullName>
    </submittedName>
</protein>
<dbReference type="PANTHER" id="PTHR43638">
    <property type="entry name" value="OXIDOREDUCTASE, ALDO/KETO REDUCTASE FAMILY PROTEIN"/>
    <property type="match status" value="1"/>
</dbReference>
<dbReference type="CDD" id="cd19138">
    <property type="entry name" value="AKR_YeaE"/>
    <property type="match status" value="1"/>
</dbReference>
<dbReference type="InterPro" id="IPR036812">
    <property type="entry name" value="NAD(P)_OxRdtase_dom_sf"/>
</dbReference>
<name>A0A2V1K791_9ACTO</name>
<dbReference type="InterPro" id="IPR023210">
    <property type="entry name" value="NADP_OxRdtase_dom"/>
</dbReference>
<evidence type="ECO:0000256" key="3">
    <source>
        <dbReference type="PIRSR" id="PIRSR000097-3"/>
    </source>
</evidence>
<sequence>MRMISLAGQNVPVLGQGTWYMGDGPARREEEVRALRTGIDVGMNLIDTAEMYGSGRSEELVGEAIRGRRDEVFLVSKVLPNNASRTGTVQACEASLRRLGTDRLDLYLLHWEGSYPLSDTFAAFEELREQGKIGAWGVSNFDRVELAEAQELAAQSISTNQVLFNLQRRWPEAGLLQDMQAAGIPMMAYSPIEQGVLTEGSLALENVAARHGATPAQAALAWVISHPGVIAIPKASSEAHVRENASAADISLTEEDFAELTAAFPEPPAGAPIEIL</sequence>
<keyword evidence="6" id="KW-1185">Reference proteome</keyword>
<accession>A0A2V1K791</accession>
<dbReference type="Proteomes" id="UP000245283">
    <property type="component" value="Unassembled WGS sequence"/>
</dbReference>
<dbReference type="AlphaFoldDB" id="A0A2V1K791"/>
<organism evidence="5 6">
    <name type="scientific">Ancrocorticia populi</name>
    <dbReference type="NCBI Taxonomy" id="2175228"/>
    <lineage>
        <taxon>Bacteria</taxon>
        <taxon>Bacillati</taxon>
        <taxon>Actinomycetota</taxon>
        <taxon>Actinomycetes</taxon>
        <taxon>Actinomycetales</taxon>
        <taxon>Actinomycetaceae</taxon>
        <taxon>Ancrocorticia</taxon>
    </lineage>
</organism>
<feature type="domain" description="NADP-dependent oxidoreductase" evidence="4">
    <location>
        <begin position="14"/>
        <end position="262"/>
    </location>
</feature>
<dbReference type="GO" id="GO:0016491">
    <property type="term" value="F:oxidoreductase activity"/>
    <property type="evidence" value="ECO:0007669"/>
    <property type="project" value="InterPro"/>
</dbReference>
<dbReference type="Gene3D" id="3.20.20.100">
    <property type="entry name" value="NADP-dependent oxidoreductase domain"/>
    <property type="match status" value="1"/>
</dbReference>
<dbReference type="Pfam" id="PF00248">
    <property type="entry name" value="Aldo_ket_red"/>
    <property type="match status" value="1"/>
</dbReference>